<keyword evidence="3" id="KW-1185">Reference proteome</keyword>
<dbReference type="PATRIC" id="fig|52.7.peg.3766"/>
<evidence type="ECO:0000313" key="2">
    <source>
        <dbReference type="EMBL" id="AKT39271.1"/>
    </source>
</evidence>
<dbReference type="AlphaFoldDB" id="A0A0K1EEH5"/>
<accession>A0A0K1EEH5</accession>
<evidence type="ECO:0000256" key="1">
    <source>
        <dbReference type="SAM" id="MobiDB-lite"/>
    </source>
</evidence>
<proteinExistence type="predicted"/>
<evidence type="ECO:0008006" key="4">
    <source>
        <dbReference type="Google" id="ProtNLM"/>
    </source>
</evidence>
<sequence>MGLCEPRPKGCDDDCPGVCGCDGKFYCNSCYAQSAGMDVSPGTTCAAPDDFAAGFYFGGLDRLILRKVDLARDLCIRIVFVTPPSQGGVFNISLPEDWGVSDAWITNSAADCEASPETPPGESAQATGGSGMVSWTTGSSMYVPCRVGIDATLIFSGAPSWAPASVPLSAAGIVVEGGCQ</sequence>
<name>A0A0K1EEH5_CHOCO</name>
<dbReference type="KEGG" id="ccro:CMC5_034190"/>
<organism evidence="2 3">
    <name type="scientific">Chondromyces crocatus</name>
    <dbReference type="NCBI Taxonomy" id="52"/>
    <lineage>
        <taxon>Bacteria</taxon>
        <taxon>Pseudomonadati</taxon>
        <taxon>Myxococcota</taxon>
        <taxon>Polyangia</taxon>
        <taxon>Polyangiales</taxon>
        <taxon>Polyangiaceae</taxon>
        <taxon>Chondromyces</taxon>
    </lineage>
</organism>
<dbReference type="EMBL" id="CP012159">
    <property type="protein sequence ID" value="AKT39271.1"/>
    <property type="molecule type" value="Genomic_DNA"/>
</dbReference>
<feature type="region of interest" description="Disordered" evidence="1">
    <location>
        <begin position="111"/>
        <end position="130"/>
    </location>
</feature>
<evidence type="ECO:0000313" key="3">
    <source>
        <dbReference type="Proteomes" id="UP000067626"/>
    </source>
</evidence>
<reference evidence="2 3" key="1">
    <citation type="submission" date="2015-07" db="EMBL/GenBank/DDBJ databases">
        <title>Genome analysis of myxobacterium Chondromyces crocatus Cm c5 reveals a high potential for natural compound synthesis and the genetic basis for the loss of fruiting body formation.</title>
        <authorList>
            <person name="Zaburannyi N."/>
            <person name="Bunk B."/>
            <person name="Maier J."/>
            <person name="Overmann J."/>
            <person name="Mueller R."/>
        </authorList>
    </citation>
    <scope>NUCLEOTIDE SEQUENCE [LARGE SCALE GENOMIC DNA]</scope>
    <source>
        <strain evidence="2 3">Cm c5</strain>
    </source>
</reference>
<dbReference type="Proteomes" id="UP000067626">
    <property type="component" value="Chromosome"/>
</dbReference>
<protein>
    <recommendedName>
        <fullName evidence="4">Kazal-like domain-containing protein</fullName>
    </recommendedName>
</protein>
<gene>
    <name evidence="2" type="ORF">CMC5_034190</name>
</gene>